<dbReference type="eggNOG" id="COG2703">
    <property type="taxonomic scope" value="Bacteria"/>
</dbReference>
<proteinExistence type="inferred from homology"/>
<dbReference type="InterPro" id="IPR012827">
    <property type="entry name" value="Hemerythrin_metal-bd"/>
</dbReference>
<comment type="similarity">
    <text evidence="1">Belongs to the hemerythrin family.</text>
</comment>
<evidence type="ECO:0000256" key="1">
    <source>
        <dbReference type="ARBA" id="ARBA00010587"/>
    </source>
</evidence>
<dbReference type="Gene3D" id="1.20.120.50">
    <property type="entry name" value="Hemerythrin-like"/>
    <property type="match status" value="1"/>
</dbReference>
<dbReference type="AlphaFoldDB" id="E1JVZ0"/>
<feature type="domain" description="Hemerythrin-like" evidence="4">
    <location>
        <begin position="11"/>
        <end position="125"/>
    </location>
</feature>
<evidence type="ECO:0000259" key="4">
    <source>
        <dbReference type="Pfam" id="PF01814"/>
    </source>
</evidence>
<dbReference type="RefSeq" id="WP_005993106.1">
    <property type="nucleotide sequence ID" value="NZ_AECZ01000010.1"/>
</dbReference>
<accession>E1JVZ0</accession>
<dbReference type="InterPro" id="IPR035938">
    <property type="entry name" value="Hemerythrin-like_sf"/>
</dbReference>
<dbReference type="Proteomes" id="UP000006250">
    <property type="component" value="Unassembled WGS sequence"/>
</dbReference>
<organism evidence="5 6">
    <name type="scientific">Solidesulfovibrio fructosivorans JJ]</name>
    <dbReference type="NCBI Taxonomy" id="596151"/>
    <lineage>
        <taxon>Bacteria</taxon>
        <taxon>Pseudomonadati</taxon>
        <taxon>Thermodesulfobacteriota</taxon>
        <taxon>Desulfovibrionia</taxon>
        <taxon>Desulfovibrionales</taxon>
        <taxon>Desulfovibrionaceae</taxon>
        <taxon>Solidesulfovibrio</taxon>
    </lineage>
</organism>
<keyword evidence="2" id="KW-0479">Metal-binding</keyword>
<keyword evidence="6" id="KW-1185">Reference proteome</keyword>
<reference evidence="5 6" key="1">
    <citation type="submission" date="2010-08" db="EMBL/GenBank/DDBJ databases">
        <title>The draft genome of Desulfovibrio fructosovorans JJ.</title>
        <authorList>
            <consortium name="US DOE Joint Genome Institute (JGI-PGF)"/>
            <person name="Lucas S."/>
            <person name="Copeland A."/>
            <person name="Lapidus A."/>
            <person name="Cheng J.-F."/>
            <person name="Bruce D."/>
            <person name="Goodwin L."/>
            <person name="Pitluck S."/>
            <person name="Land M.L."/>
            <person name="Hauser L."/>
            <person name="Chang Y.-J."/>
            <person name="Jeffries C."/>
            <person name="Wall J.D."/>
            <person name="Stahl D.A."/>
            <person name="Arkin A.P."/>
            <person name="Dehal P."/>
            <person name="Stolyar S.M."/>
            <person name="Hazen T.C."/>
            <person name="Woyke T.J."/>
        </authorList>
    </citation>
    <scope>NUCLEOTIDE SEQUENCE [LARGE SCALE GENOMIC DNA]</scope>
    <source>
        <strain evidence="5 6">JJ</strain>
    </source>
</reference>
<comment type="caution">
    <text evidence="5">The sequence shown here is derived from an EMBL/GenBank/DDBJ whole genome shotgun (WGS) entry which is preliminary data.</text>
</comment>
<dbReference type="Pfam" id="PF01814">
    <property type="entry name" value="Hemerythrin"/>
    <property type="match status" value="1"/>
</dbReference>
<dbReference type="NCBIfam" id="NF033749">
    <property type="entry name" value="bact_hemeryth"/>
    <property type="match status" value="1"/>
</dbReference>
<dbReference type="STRING" id="596151.DesfrDRAFT_1789"/>
<gene>
    <name evidence="5" type="ORF">DesfrDRAFT_1789</name>
</gene>
<keyword evidence="3" id="KW-0408">Iron</keyword>
<evidence type="ECO:0000256" key="2">
    <source>
        <dbReference type="ARBA" id="ARBA00022723"/>
    </source>
</evidence>
<dbReference type="InterPro" id="IPR012312">
    <property type="entry name" value="Hemerythrin-like"/>
</dbReference>
<dbReference type="InterPro" id="IPR050669">
    <property type="entry name" value="Hemerythrin"/>
</dbReference>
<protein>
    <submittedName>
        <fullName evidence="5">Hemerythrin-like metal-binding protein</fullName>
    </submittedName>
</protein>
<dbReference type="EMBL" id="AECZ01000010">
    <property type="protein sequence ID" value="EFL51350.1"/>
    <property type="molecule type" value="Genomic_DNA"/>
</dbReference>
<dbReference type="SUPFAM" id="SSF47188">
    <property type="entry name" value="Hemerythrin-like"/>
    <property type="match status" value="1"/>
</dbReference>
<sequence>MIAWDPALALGLQEVDAQHQNIIRLINELDANRGGGKTQLAAETLRFLHDYLNSHFVLETKLMRDVGYPDIERHRENHELFANHVIFFEIEKEFGVVTDQMLDDILAFLLEWFLHHITTEDRELANFVRTRAAAK</sequence>
<dbReference type="PANTHER" id="PTHR37164:SF1">
    <property type="entry name" value="BACTERIOHEMERYTHRIN"/>
    <property type="match status" value="1"/>
</dbReference>
<dbReference type="PANTHER" id="PTHR37164">
    <property type="entry name" value="BACTERIOHEMERYTHRIN"/>
    <property type="match status" value="1"/>
</dbReference>
<dbReference type="CDD" id="cd12107">
    <property type="entry name" value="Hemerythrin"/>
    <property type="match status" value="1"/>
</dbReference>
<evidence type="ECO:0000313" key="6">
    <source>
        <dbReference type="Proteomes" id="UP000006250"/>
    </source>
</evidence>
<dbReference type="OrthoDB" id="9774644at2"/>
<name>E1JVZ0_SOLFR</name>
<evidence type="ECO:0000313" key="5">
    <source>
        <dbReference type="EMBL" id="EFL51350.1"/>
    </source>
</evidence>
<dbReference type="NCBIfam" id="TIGR02481">
    <property type="entry name" value="hemeryth_dom"/>
    <property type="match status" value="1"/>
</dbReference>
<evidence type="ECO:0000256" key="3">
    <source>
        <dbReference type="ARBA" id="ARBA00023004"/>
    </source>
</evidence>
<dbReference type="GO" id="GO:0046872">
    <property type="term" value="F:metal ion binding"/>
    <property type="evidence" value="ECO:0007669"/>
    <property type="project" value="UniProtKB-KW"/>
</dbReference>